<evidence type="ECO:0000256" key="8">
    <source>
        <dbReference type="SAM" id="Phobius"/>
    </source>
</evidence>
<evidence type="ECO:0000313" key="10">
    <source>
        <dbReference type="EMBL" id="PVU91147.1"/>
    </source>
</evidence>
<dbReference type="InterPro" id="IPR020846">
    <property type="entry name" value="MFS_dom"/>
</dbReference>
<dbReference type="STRING" id="133381.A0A2T9YFM1"/>
<feature type="region of interest" description="Disordered" evidence="7">
    <location>
        <begin position="516"/>
        <end position="543"/>
    </location>
</feature>
<dbReference type="OrthoDB" id="2147446at2759"/>
<dbReference type="Proteomes" id="UP000245609">
    <property type="component" value="Unassembled WGS sequence"/>
</dbReference>
<dbReference type="PANTHER" id="PTHR23501">
    <property type="entry name" value="MAJOR FACILITATOR SUPERFAMILY"/>
    <property type="match status" value="1"/>
</dbReference>
<dbReference type="PRINTS" id="PR01036">
    <property type="entry name" value="TCRTETB"/>
</dbReference>
<dbReference type="Gene3D" id="1.20.1720.10">
    <property type="entry name" value="Multidrug resistance protein D"/>
    <property type="match status" value="1"/>
</dbReference>
<dbReference type="CDD" id="cd17502">
    <property type="entry name" value="MFS_Azr1_MDR_like"/>
    <property type="match status" value="1"/>
</dbReference>
<evidence type="ECO:0000256" key="1">
    <source>
        <dbReference type="ARBA" id="ARBA00004127"/>
    </source>
</evidence>
<protein>
    <recommendedName>
        <fullName evidence="6">MFS-type drug efflux transporter P55</fullName>
    </recommendedName>
</protein>
<evidence type="ECO:0000256" key="2">
    <source>
        <dbReference type="ARBA" id="ARBA00022448"/>
    </source>
</evidence>
<dbReference type="InterPro" id="IPR036259">
    <property type="entry name" value="MFS_trans_sf"/>
</dbReference>
<evidence type="ECO:0000256" key="5">
    <source>
        <dbReference type="ARBA" id="ARBA00023136"/>
    </source>
</evidence>
<dbReference type="Pfam" id="PF07690">
    <property type="entry name" value="MFS_1"/>
    <property type="match status" value="1"/>
</dbReference>
<evidence type="ECO:0000313" key="11">
    <source>
        <dbReference type="Proteomes" id="UP000245609"/>
    </source>
</evidence>
<feature type="transmembrane region" description="Helical" evidence="8">
    <location>
        <begin position="232"/>
        <end position="254"/>
    </location>
</feature>
<dbReference type="GO" id="GO:0022857">
    <property type="term" value="F:transmembrane transporter activity"/>
    <property type="evidence" value="ECO:0007669"/>
    <property type="project" value="InterPro"/>
</dbReference>
<name>A0A2T9YFM1_9FUNG</name>
<dbReference type="GO" id="GO:0012505">
    <property type="term" value="C:endomembrane system"/>
    <property type="evidence" value="ECO:0007669"/>
    <property type="project" value="UniProtKB-SubCell"/>
</dbReference>
<dbReference type="InterPro" id="IPR005829">
    <property type="entry name" value="Sugar_transporter_CS"/>
</dbReference>
<feature type="transmembrane region" description="Helical" evidence="8">
    <location>
        <begin position="340"/>
        <end position="360"/>
    </location>
</feature>
<feature type="transmembrane region" description="Helical" evidence="8">
    <location>
        <begin position="77"/>
        <end position="96"/>
    </location>
</feature>
<feature type="transmembrane region" description="Helical" evidence="8">
    <location>
        <begin position="133"/>
        <end position="154"/>
    </location>
</feature>
<keyword evidence="3 8" id="KW-0812">Transmembrane</keyword>
<reference evidence="10 11" key="1">
    <citation type="journal article" date="2018" name="MBio">
        <title>Comparative Genomics Reveals the Core Gene Toolbox for the Fungus-Insect Symbiosis.</title>
        <authorList>
            <person name="Wang Y."/>
            <person name="Stata M."/>
            <person name="Wang W."/>
            <person name="Stajich J.E."/>
            <person name="White M.M."/>
            <person name="Moncalvo J.M."/>
        </authorList>
    </citation>
    <scope>NUCLEOTIDE SEQUENCE [LARGE SCALE GENOMIC DNA]</scope>
    <source>
        <strain evidence="10 11">SC-DP-2</strain>
    </source>
</reference>
<feature type="transmembrane region" description="Helical" evidence="8">
    <location>
        <begin position="40"/>
        <end position="65"/>
    </location>
</feature>
<feature type="transmembrane region" description="Helical" evidence="8">
    <location>
        <begin position="193"/>
        <end position="216"/>
    </location>
</feature>
<dbReference type="GO" id="GO:0005886">
    <property type="term" value="C:plasma membrane"/>
    <property type="evidence" value="ECO:0007669"/>
    <property type="project" value="TreeGrafter"/>
</dbReference>
<evidence type="ECO:0000259" key="9">
    <source>
        <dbReference type="PROSITE" id="PS50850"/>
    </source>
</evidence>
<sequence>MVSDSPSPTINGEKPRKSIFKRKKYEFNEDGTPKIGKNRLLVSIAAVTLALFLSSLDGTIVASALPTIANKFNSAGSTHWFVAVNLLANTCFQTLAGRLSDIFGRKEILLFSIFVFEVGSLVGGVVSTFEGLLAARAVAGIGAAGIIVLVTVIVSEMVPIRQRGKYNGIVGISFGLACVIGPLLGGFLTDKLSYKWCFLINLPLGIIAAVFIYFLVITKDPVGTMGERMDRLNYIGSLLLIGGLVMVLLGLNFGGNEHKWVSAVVLCLIIIGMTVLVAYSIYDVKYAKEAILPLRLFPIRNVWTSIISSLFMSFAMYGLIYAVPNFYTIIKNAKAQDSGIFLLPFMIGMIICSIGGGLYVTKTGRYRPMFRIGTLILSIGAGLMLMVKYDTRTIWVRVFLAIIGIGVGLSMQAFVICVQATVSKSEIASVTSFVSFARDLGGTLGTTISGVIQKAIITSEFVKLNDKYPSYVDQIQNTTKSTSQIYSQNLPQDLKTDLIKSNPLLSNYYSTFNSKNYQKNQQNPTKQQKNIKNQKPLKNSLPDYNPQKAVDESIYHWYTGGEKQKLKKLCMGGSECKIGCSWDQFGDNASDAVESICRQLFDLRMTMQHDRPSKSTYYIIEFFQTVHYEEEVMIITIPSFKDVQGETLFKAACKTLSKYGTVKDASARFIRGTSTMVPFGMKILFAKSSEKDMPNFIKVQKSRVGMFWRGCTPSCNYCK</sequence>
<keyword evidence="2" id="KW-0813">Transport</keyword>
<accession>A0A2T9YFM1</accession>
<keyword evidence="5 8" id="KW-0472">Membrane</keyword>
<evidence type="ECO:0000256" key="3">
    <source>
        <dbReference type="ARBA" id="ARBA00022692"/>
    </source>
</evidence>
<dbReference type="PANTHER" id="PTHR23501:SF191">
    <property type="entry name" value="VACUOLAR BASIC AMINO ACID TRANSPORTER 4"/>
    <property type="match status" value="1"/>
</dbReference>
<feature type="transmembrane region" description="Helical" evidence="8">
    <location>
        <begin position="108"/>
        <end position="127"/>
    </location>
</feature>
<comment type="subcellular location">
    <subcellularLocation>
        <location evidence="1">Endomembrane system</location>
        <topology evidence="1">Multi-pass membrane protein</topology>
    </subcellularLocation>
</comment>
<feature type="compositionally biased region" description="Low complexity" evidence="7">
    <location>
        <begin position="516"/>
        <end position="539"/>
    </location>
</feature>
<organism evidence="10 11">
    <name type="scientific">Smittium megazygosporum</name>
    <dbReference type="NCBI Taxonomy" id="133381"/>
    <lineage>
        <taxon>Eukaryota</taxon>
        <taxon>Fungi</taxon>
        <taxon>Fungi incertae sedis</taxon>
        <taxon>Zoopagomycota</taxon>
        <taxon>Kickxellomycotina</taxon>
        <taxon>Harpellomycetes</taxon>
        <taxon>Harpellales</taxon>
        <taxon>Legeriomycetaceae</taxon>
        <taxon>Smittium</taxon>
    </lineage>
</organism>
<proteinExistence type="predicted"/>
<dbReference type="AlphaFoldDB" id="A0A2T9YFM1"/>
<feature type="transmembrane region" description="Helical" evidence="8">
    <location>
        <begin position="302"/>
        <end position="320"/>
    </location>
</feature>
<dbReference type="Gene3D" id="1.20.1250.20">
    <property type="entry name" value="MFS general substrate transporter like domains"/>
    <property type="match status" value="1"/>
</dbReference>
<evidence type="ECO:0000256" key="4">
    <source>
        <dbReference type="ARBA" id="ARBA00022989"/>
    </source>
</evidence>
<dbReference type="PROSITE" id="PS50850">
    <property type="entry name" value="MFS"/>
    <property type="match status" value="1"/>
</dbReference>
<dbReference type="PROSITE" id="PS00216">
    <property type="entry name" value="SUGAR_TRANSPORT_1"/>
    <property type="match status" value="1"/>
</dbReference>
<keyword evidence="11" id="KW-1185">Reference proteome</keyword>
<gene>
    <name evidence="10" type="ORF">BB560_006148</name>
</gene>
<feature type="non-terminal residue" evidence="10">
    <location>
        <position position="719"/>
    </location>
</feature>
<comment type="caution">
    <text evidence="10">The sequence shown here is derived from an EMBL/GenBank/DDBJ whole genome shotgun (WGS) entry which is preliminary data.</text>
</comment>
<dbReference type="InterPro" id="IPR011701">
    <property type="entry name" value="MFS"/>
</dbReference>
<dbReference type="EMBL" id="MBFS01002896">
    <property type="protein sequence ID" value="PVU91147.1"/>
    <property type="molecule type" value="Genomic_DNA"/>
</dbReference>
<feature type="transmembrane region" description="Helical" evidence="8">
    <location>
        <begin position="395"/>
        <end position="418"/>
    </location>
</feature>
<feature type="domain" description="Major facilitator superfamily (MFS) profile" evidence="9">
    <location>
        <begin position="43"/>
        <end position="495"/>
    </location>
</feature>
<evidence type="ECO:0000256" key="6">
    <source>
        <dbReference type="ARBA" id="ARBA00044273"/>
    </source>
</evidence>
<keyword evidence="4 8" id="KW-1133">Transmembrane helix</keyword>
<dbReference type="SUPFAM" id="SSF103473">
    <property type="entry name" value="MFS general substrate transporter"/>
    <property type="match status" value="1"/>
</dbReference>
<feature type="transmembrane region" description="Helical" evidence="8">
    <location>
        <begin position="166"/>
        <end position="187"/>
    </location>
</feature>
<evidence type="ECO:0000256" key="7">
    <source>
        <dbReference type="SAM" id="MobiDB-lite"/>
    </source>
</evidence>
<feature type="transmembrane region" description="Helical" evidence="8">
    <location>
        <begin position="260"/>
        <end position="282"/>
    </location>
</feature>